<feature type="region of interest" description="Disordered" evidence="1">
    <location>
        <begin position="1"/>
        <end position="63"/>
    </location>
</feature>
<dbReference type="KEGG" id="pno:SNOG_05137"/>
<name>Q0USX7_PHANO</name>
<feature type="compositionally biased region" description="Basic and acidic residues" evidence="1">
    <location>
        <begin position="50"/>
        <end position="63"/>
    </location>
</feature>
<evidence type="ECO:0000256" key="1">
    <source>
        <dbReference type="SAM" id="MobiDB-lite"/>
    </source>
</evidence>
<dbReference type="GeneID" id="5972422"/>
<proteinExistence type="predicted"/>
<evidence type="ECO:0000313" key="3">
    <source>
        <dbReference type="Proteomes" id="UP000001055"/>
    </source>
</evidence>
<dbReference type="HOGENOM" id="CLU_2237565_0_0_1"/>
<dbReference type="RefSeq" id="XP_001795547.1">
    <property type="nucleotide sequence ID" value="XM_001795495.1"/>
</dbReference>
<sequence>MAKPNAPKLSLKSKGFREQNSSTFSISRNRGLSDVLDRRQRRQTSSFGEDDLRGLHVPRERPQPDVRLALADRAGGRDVEEGIHPLSIFTDIDQAVGDRPLHIVT</sequence>
<evidence type="ECO:0000313" key="2">
    <source>
        <dbReference type="EMBL" id="EAT87528.1"/>
    </source>
</evidence>
<reference evidence="3" key="1">
    <citation type="journal article" date="2007" name="Plant Cell">
        <title>Dothideomycete-plant interactions illuminated by genome sequencing and EST analysis of the wheat pathogen Stagonospora nodorum.</title>
        <authorList>
            <person name="Hane J.K."/>
            <person name="Lowe R.G."/>
            <person name="Solomon P.S."/>
            <person name="Tan K.C."/>
            <person name="Schoch C.L."/>
            <person name="Spatafora J.W."/>
            <person name="Crous P.W."/>
            <person name="Kodira C."/>
            <person name="Birren B.W."/>
            <person name="Galagan J.E."/>
            <person name="Torriani S.F."/>
            <person name="McDonald B.A."/>
            <person name="Oliver R.P."/>
        </authorList>
    </citation>
    <scope>NUCLEOTIDE SEQUENCE [LARGE SCALE GENOMIC DNA]</scope>
    <source>
        <strain evidence="3">SN15 / ATCC MYA-4574 / FGSC 10173</strain>
    </source>
</reference>
<dbReference type="Proteomes" id="UP000001055">
    <property type="component" value="Unassembled WGS sequence"/>
</dbReference>
<organism evidence="2 3">
    <name type="scientific">Phaeosphaeria nodorum (strain SN15 / ATCC MYA-4574 / FGSC 10173)</name>
    <name type="common">Glume blotch fungus</name>
    <name type="synonym">Parastagonospora nodorum</name>
    <dbReference type="NCBI Taxonomy" id="321614"/>
    <lineage>
        <taxon>Eukaryota</taxon>
        <taxon>Fungi</taxon>
        <taxon>Dikarya</taxon>
        <taxon>Ascomycota</taxon>
        <taxon>Pezizomycotina</taxon>
        <taxon>Dothideomycetes</taxon>
        <taxon>Pleosporomycetidae</taxon>
        <taxon>Pleosporales</taxon>
        <taxon>Pleosporineae</taxon>
        <taxon>Phaeosphaeriaceae</taxon>
        <taxon>Parastagonospora</taxon>
    </lineage>
</organism>
<dbReference type="InParanoid" id="Q0USX7"/>
<feature type="compositionally biased region" description="Polar residues" evidence="1">
    <location>
        <begin position="18"/>
        <end position="30"/>
    </location>
</feature>
<protein>
    <submittedName>
        <fullName evidence="2">Uncharacterized protein</fullName>
    </submittedName>
</protein>
<dbReference type="EMBL" id="CH445331">
    <property type="protein sequence ID" value="EAT87528.1"/>
    <property type="molecule type" value="Genomic_DNA"/>
</dbReference>
<dbReference type="VEuPathDB" id="FungiDB:JI435_051360"/>
<accession>Q0USX7</accession>
<gene>
    <name evidence="2" type="ORF">SNOG_05137</name>
</gene>
<dbReference type="AlphaFoldDB" id="Q0USX7"/>